<dbReference type="InterPro" id="IPR029060">
    <property type="entry name" value="PIN-like_dom_sf"/>
</dbReference>
<evidence type="ECO:0000313" key="8">
    <source>
        <dbReference type="Proteomes" id="UP000075766"/>
    </source>
</evidence>
<comment type="cofactor">
    <cofactor evidence="5">
        <name>Mg(2+)</name>
        <dbReference type="ChEBI" id="CHEBI:18420"/>
    </cofactor>
</comment>
<feature type="binding site" evidence="5">
    <location>
        <position position="9"/>
    </location>
    <ligand>
        <name>Mg(2+)</name>
        <dbReference type="ChEBI" id="CHEBI:18420"/>
    </ligand>
</feature>
<comment type="caution">
    <text evidence="7">The sequence shown here is derived from an EMBL/GenBank/DDBJ whole genome shotgun (WGS) entry which is preliminary data.</text>
</comment>
<dbReference type="Pfam" id="PF01850">
    <property type="entry name" value="PIN"/>
    <property type="match status" value="1"/>
</dbReference>
<evidence type="ECO:0000256" key="3">
    <source>
        <dbReference type="ARBA" id="ARBA00022723"/>
    </source>
</evidence>
<reference evidence="7 8" key="1">
    <citation type="submission" date="2016-02" db="EMBL/GenBank/DDBJ databases">
        <title>Genome sequence of Marichromatium gracile YL-28, a purple sulfur bacterium.</title>
        <authorList>
            <person name="Zhao C."/>
            <person name="Hong X."/>
            <person name="Chen S."/>
            <person name="Yang S."/>
        </authorList>
    </citation>
    <scope>NUCLEOTIDE SEQUENCE [LARGE SCALE GENOMIC DNA]</scope>
    <source>
        <strain evidence="7 8">YL28</strain>
    </source>
</reference>
<dbReference type="SUPFAM" id="SSF88723">
    <property type="entry name" value="PIN domain-like"/>
    <property type="match status" value="1"/>
</dbReference>
<keyword evidence="5" id="KW-0460">Magnesium</keyword>
<sequence length="147" mass="16686">MSARRWFLDTNILVYLFDHDEPRKKAIAETIMSDESAQICLSTQVLQEFYVTVTRKLGRPMPPEQALIAVEQFQLFPVSVVSTPLIIAAIRRGIDSRISFWDALIVETALEEKADVLVTEDLQDGWQIGSMRVWNPFKSPAEDSSPC</sequence>
<feature type="binding site" evidence="5">
    <location>
        <position position="102"/>
    </location>
    <ligand>
        <name>Mg(2+)</name>
        <dbReference type="ChEBI" id="CHEBI:18420"/>
    </ligand>
</feature>
<gene>
    <name evidence="5" type="primary">vapC</name>
    <name evidence="7" type="ORF">AY586_05800</name>
</gene>
<keyword evidence="8" id="KW-1185">Reference proteome</keyword>
<dbReference type="Gene3D" id="3.40.50.1010">
    <property type="entry name" value="5'-nuclease"/>
    <property type="match status" value="1"/>
</dbReference>
<dbReference type="HAMAP" id="MF_00265">
    <property type="entry name" value="VapC_Nob1"/>
    <property type="match status" value="1"/>
</dbReference>
<evidence type="ECO:0000259" key="6">
    <source>
        <dbReference type="Pfam" id="PF01850"/>
    </source>
</evidence>
<organism evidence="7 8">
    <name type="scientific">Marichromatium gracile</name>
    <name type="common">Chromatium gracile</name>
    <dbReference type="NCBI Taxonomy" id="1048"/>
    <lineage>
        <taxon>Bacteria</taxon>
        <taxon>Pseudomonadati</taxon>
        <taxon>Pseudomonadota</taxon>
        <taxon>Gammaproteobacteria</taxon>
        <taxon>Chromatiales</taxon>
        <taxon>Chromatiaceae</taxon>
        <taxon>Marichromatium</taxon>
    </lineage>
</organism>
<dbReference type="Proteomes" id="UP000075766">
    <property type="component" value="Unassembled WGS sequence"/>
</dbReference>
<dbReference type="InterPro" id="IPR022907">
    <property type="entry name" value="VapC_family"/>
</dbReference>
<keyword evidence="1 5" id="KW-1277">Toxin-antitoxin system</keyword>
<dbReference type="CDD" id="cd18692">
    <property type="entry name" value="PIN_VapC-like"/>
    <property type="match status" value="1"/>
</dbReference>
<accession>A0ABR5VLA7</accession>
<keyword evidence="5" id="KW-0800">Toxin</keyword>
<proteinExistence type="inferred from homology"/>
<dbReference type="EMBL" id="LSYU01000002">
    <property type="protein sequence ID" value="KXX66265.1"/>
    <property type="molecule type" value="Genomic_DNA"/>
</dbReference>
<dbReference type="RefSeq" id="WP_062271497.1">
    <property type="nucleotide sequence ID" value="NZ_LSYU01000002.1"/>
</dbReference>
<comment type="function">
    <text evidence="5">Toxic component of a toxin-antitoxin (TA) system. An RNase.</text>
</comment>
<evidence type="ECO:0000256" key="4">
    <source>
        <dbReference type="ARBA" id="ARBA00022801"/>
    </source>
</evidence>
<keyword evidence="2 5" id="KW-0540">Nuclease</keyword>
<evidence type="ECO:0000256" key="2">
    <source>
        <dbReference type="ARBA" id="ARBA00022722"/>
    </source>
</evidence>
<feature type="domain" description="PIN" evidence="6">
    <location>
        <begin position="7"/>
        <end position="121"/>
    </location>
</feature>
<evidence type="ECO:0000256" key="5">
    <source>
        <dbReference type="HAMAP-Rule" id="MF_00265"/>
    </source>
</evidence>
<dbReference type="InterPro" id="IPR002716">
    <property type="entry name" value="PIN_dom"/>
</dbReference>
<dbReference type="EC" id="3.1.-.-" evidence="5"/>
<comment type="similarity">
    <text evidence="5">Belongs to the PINc/VapC protein family.</text>
</comment>
<evidence type="ECO:0000256" key="1">
    <source>
        <dbReference type="ARBA" id="ARBA00022649"/>
    </source>
</evidence>
<evidence type="ECO:0000313" key="7">
    <source>
        <dbReference type="EMBL" id="KXX66265.1"/>
    </source>
</evidence>
<protein>
    <recommendedName>
        <fullName evidence="5">Ribonuclease VapC</fullName>
        <shortName evidence="5">RNase VapC</shortName>
        <ecNumber evidence="5">3.1.-.-</ecNumber>
    </recommendedName>
    <alternativeName>
        <fullName evidence="5">Toxin VapC</fullName>
    </alternativeName>
</protein>
<name>A0ABR5VLA7_MARGR</name>
<keyword evidence="3 5" id="KW-0479">Metal-binding</keyword>
<keyword evidence="4 5" id="KW-0378">Hydrolase</keyword>